<name>A0A0N1H8F2_9EURO</name>
<dbReference type="SUPFAM" id="SSF48557">
    <property type="entry name" value="L-aspartase-like"/>
    <property type="match status" value="1"/>
</dbReference>
<organism evidence="13 14">
    <name type="scientific">Cyphellophora attinorum</name>
    <dbReference type="NCBI Taxonomy" id="1664694"/>
    <lineage>
        <taxon>Eukaryota</taxon>
        <taxon>Fungi</taxon>
        <taxon>Dikarya</taxon>
        <taxon>Ascomycota</taxon>
        <taxon>Pezizomycotina</taxon>
        <taxon>Eurotiomycetes</taxon>
        <taxon>Chaetothyriomycetidae</taxon>
        <taxon>Chaetothyriales</taxon>
        <taxon>Cyphellophoraceae</taxon>
        <taxon>Cyphellophora</taxon>
    </lineage>
</organism>
<evidence type="ECO:0000256" key="10">
    <source>
        <dbReference type="ARBA" id="ARBA00030717"/>
    </source>
</evidence>
<keyword evidence="9 13" id="KW-0456">Lyase</keyword>
<dbReference type="Gene3D" id="1.20.200.10">
    <property type="entry name" value="Fumarase/aspartase (Central domain)"/>
    <property type="match status" value="1"/>
</dbReference>
<dbReference type="PANTHER" id="PTHR43172:SF1">
    <property type="entry name" value="ADENYLOSUCCINATE LYASE"/>
    <property type="match status" value="1"/>
</dbReference>
<reference evidence="13 14" key="1">
    <citation type="submission" date="2015-06" db="EMBL/GenBank/DDBJ databases">
        <title>Draft genome of the ant-associated black yeast Phialophora attae CBS 131958.</title>
        <authorList>
            <person name="Moreno L.F."/>
            <person name="Stielow B.J."/>
            <person name="de Hoog S."/>
            <person name="Vicente V.A."/>
            <person name="Weiss V.A."/>
            <person name="de Vries M."/>
            <person name="Cruz L.M."/>
            <person name="Souza E.M."/>
        </authorList>
    </citation>
    <scope>NUCLEOTIDE SEQUENCE [LARGE SCALE GENOMIC DNA]</scope>
    <source>
        <strain evidence="13 14">CBS 131958</strain>
    </source>
</reference>
<dbReference type="GO" id="GO:0004018">
    <property type="term" value="F:N6-(1,2-dicarboxyethyl)AMP AMP-lyase (fumarate-forming) activity"/>
    <property type="evidence" value="ECO:0007669"/>
    <property type="project" value="TreeGrafter"/>
</dbReference>
<sequence length="118" mass="13308">MRLQAELPFMATESMIMAMVEKEGSRQEAHEAIRVLSHEAGAVVKQEGKPNDLVERVRQDDYFKPIWDDLTPEKLLNPANFVGRAPQQVQEFVEAVVEPALAPYKDQMEGVTATEIKV</sequence>
<comment type="subunit">
    <text evidence="5">Homotetramer. Residues from neighboring subunits contribute catalytic and substrate-binding residues to each active site.</text>
</comment>
<evidence type="ECO:0000313" key="14">
    <source>
        <dbReference type="Proteomes" id="UP000038010"/>
    </source>
</evidence>
<evidence type="ECO:0000256" key="9">
    <source>
        <dbReference type="ARBA" id="ARBA00023239"/>
    </source>
</evidence>
<evidence type="ECO:0000256" key="4">
    <source>
        <dbReference type="ARBA" id="ARBA00008273"/>
    </source>
</evidence>
<proteinExistence type="inferred from homology"/>
<dbReference type="RefSeq" id="XP_017999339.1">
    <property type="nucleotide sequence ID" value="XM_018145247.1"/>
</dbReference>
<comment type="catalytic activity">
    <reaction evidence="1">
        <text>(2S)-2-[5-amino-1-(5-phospho-beta-D-ribosyl)imidazole-4-carboxamido]succinate = 5-amino-1-(5-phospho-beta-D-ribosyl)imidazole-4-carboxamide + fumarate</text>
        <dbReference type="Rhea" id="RHEA:23920"/>
        <dbReference type="ChEBI" id="CHEBI:29806"/>
        <dbReference type="ChEBI" id="CHEBI:58443"/>
        <dbReference type="ChEBI" id="CHEBI:58475"/>
        <dbReference type="EC" id="4.3.2.2"/>
    </reaction>
</comment>
<dbReference type="STRING" id="1664694.A0A0N1H8F2"/>
<comment type="similarity">
    <text evidence="4">Belongs to the lyase 1 family. Adenylosuccinate lyase subfamily.</text>
</comment>
<dbReference type="FunFam" id="1.10.40.30:FF:000005">
    <property type="entry name" value="Adenylosuccinate lyase"/>
    <property type="match status" value="1"/>
</dbReference>
<comment type="catalytic activity">
    <reaction evidence="11">
        <text>N(6)-(1,2-dicarboxyethyl)-AMP = fumarate + AMP</text>
        <dbReference type="Rhea" id="RHEA:16853"/>
        <dbReference type="ChEBI" id="CHEBI:29806"/>
        <dbReference type="ChEBI" id="CHEBI:57567"/>
        <dbReference type="ChEBI" id="CHEBI:456215"/>
        <dbReference type="EC" id="4.3.2.2"/>
    </reaction>
</comment>
<dbReference type="OrthoDB" id="406045at2759"/>
<evidence type="ECO:0000259" key="12">
    <source>
        <dbReference type="SMART" id="SM00998"/>
    </source>
</evidence>
<dbReference type="Gene3D" id="6.10.250.1570">
    <property type="match status" value="1"/>
</dbReference>
<evidence type="ECO:0000313" key="13">
    <source>
        <dbReference type="EMBL" id="KPI39376.1"/>
    </source>
</evidence>
<evidence type="ECO:0000256" key="8">
    <source>
        <dbReference type="ARBA" id="ARBA00022755"/>
    </source>
</evidence>
<dbReference type="EMBL" id="LFJN01000015">
    <property type="protein sequence ID" value="KPI39376.1"/>
    <property type="molecule type" value="Genomic_DNA"/>
</dbReference>
<dbReference type="InterPro" id="IPR019468">
    <property type="entry name" value="AdenyloSucc_lyase_C"/>
</dbReference>
<evidence type="ECO:0000256" key="3">
    <source>
        <dbReference type="ARBA" id="ARBA00004734"/>
    </source>
</evidence>
<feature type="domain" description="Adenylosuccinate lyase C-terminal" evidence="12">
    <location>
        <begin position="7"/>
        <end position="93"/>
    </location>
</feature>
<dbReference type="SMART" id="SM00998">
    <property type="entry name" value="ADSL_C"/>
    <property type="match status" value="1"/>
</dbReference>
<comment type="pathway">
    <text evidence="2">Purine metabolism; IMP biosynthesis via de novo pathway; 5-amino-1-(5-phospho-D-ribosyl)imidazole-4-carboxamide from 5-amino-1-(5-phospho-D-ribosyl)imidazole-4-carboxylate: step 2/2.</text>
</comment>
<dbReference type="Proteomes" id="UP000038010">
    <property type="component" value="Unassembled WGS sequence"/>
</dbReference>
<keyword evidence="14" id="KW-1185">Reference proteome</keyword>
<comment type="caution">
    <text evidence="13">The sequence shown here is derived from an EMBL/GenBank/DDBJ whole genome shotgun (WGS) entry which is preliminary data.</text>
</comment>
<dbReference type="InterPro" id="IPR008948">
    <property type="entry name" value="L-Aspartase-like"/>
</dbReference>
<evidence type="ECO:0000256" key="2">
    <source>
        <dbReference type="ARBA" id="ARBA00004706"/>
    </source>
</evidence>
<evidence type="ECO:0000256" key="5">
    <source>
        <dbReference type="ARBA" id="ARBA00011668"/>
    </source>
</evidence>
<evidence type="ECO:0000256" key="7">
    <source>
        <dbReference type="ARBA" id="ARBA00017058"/>
    </source>
</evidence>
<dbReference type="GeneID" id="28737127"/>
<evidence type="ECO:0000256" key="1">
    <source>
        <dbReference type="ARBA" id="ARBA00000598"/>
    </source>
</evidence>
<evidence type="ECO:0000256" key="6">
    <source>
        <dbReference type="ARBA" id="ARBA00012339"/>
    </source>
</evidence>
<dbReference type="PANTHER" id="PTHR43172">
    <property type="entry name" value="ADENYLOSUCCINATE LYASE"/>
    <property type="match status" value="1"/>
</dbReference>
<dbReference type="AlphaFoldDB" id="A0A0N1H8F2"/>
<protein>
    <recommendedName>
        <fullName evidence="7">Adenylosuccinate lyase</fullName>
        <ecNumber evidence="6">4.3.2.2</ecNumber>
    </recommendedName>
    <alternativeName>
        <fullName evidence="10">Adenylosuccinase</fullName>
    </alternativeName>
</protein>
<evidence type="ECO:0000256" key="11">
    <source>
        <dbReference type="ARBA" id="ARBA00047513"/>
    </source>
</evidence>
<dbReference type="EC" id="4.3.2.2" evidence="6"/>
<keyword evidence="8" id="KW-0658">Purine biosynthesis</keyword>
<comment type="pathway">
    <text evidence="3">Purine metabolism; AMP biosynthesis via de novo pathway; AMP from IMP: step 2/2.</text>
</comment>
<gene>
    <name evidence="13" type="ORF">AB675_5065</name>
</gene>
<dbReference type="GO" id="GO:0005829">
    <property type="term" value="C:cytosol"/>
    <property type="evidence" value="ECO:0007669"/>
    <property type="project" value="TreeGrafter"/>
</dbReference>
<dbReference type="Pfam" id="PF10397">
    <property type="entry name" value="ADSL_C"/>
    <property type="match status" value="1"/>
</dbReference>
<accession>A0A0N1H8F2</accession>
<dbReference type="GO" id="GO:0070626">
    <property type="term" value="F:(S)-2-(5-amino-1-(5-phospho-D-ribosyl)imidazole-4-carboxamido) succinate lyase (fumarate-forming) activity"/>
    <property type="evidence" value="ECO:0007669"/>
    <property type="project" value="TreeGrafter"/>
</dbReference>
<dbReference type="VEuPathDB" id="FungiDB:AB675_5065"/>
<dbReference type="GO" id="GO:0044208">
    <property type="term" value="P:'de novo' AMP biosynthetic process"/>
    <property type="evidence" value="ECO:0007669"/>
    <property type="project" value="TreeGrafter"/>
</dbReference>